<dbReference type="EMBL" id="CP031040">
    <property type="protein sequence ID" value="QDZ22308.1"/>
    <property type="molecule type" value="Genomic_DNA"/>
</dbReference>
<dbReference type="CDD" id="cd21459">
    <property type="entry name" value="DLC-like_TCTEX1D2"/>
    <property type="match status" value="1"/>
</dbReference>
<dbReference type="InterPro" id="IPR005334">
    <property type="entry name" value="Tctex-1-like"/>
</dbReference>
<dbReference type="GO" id="GO:0045505">
    <property type="term" value="F:dynein intermediate chain binding"/>
    <property type="evidence" value="ECO:0007669"/>
    <property type="project" value="TreeGrafter"/>
</dbReference>
<keyword evidence="2" id="KW-1185">Reference proteome</keyword>
<proteinExistence type="predicted"/>
<gene>
    <name evidence="1" type="ORF">A3770_07p48260</name>
</gene>
<dbReference type="AlphaFoldDB" id="A0A5B8MNQ5"/>
<dbReference type="PANTHER" id="PTHR21255:SF7">
    <property type="entry name" value="DYNEIN LIGHT CHAIN TCTEX-TYPE PROTEIN 2B"/>
    <property type="match status" value="1"/>
</dbReference>
<accession>A0A5B8MNQ5</accession>
<dbReference type="Pfam" id="PF03645">
    <property type="entry name" value="Tctex-1"/>
    <property type="match status" value="1"/>
</dbReference>
<dbReference type="Gene3D" id="3.30.1140.40">
    <property type="entry name" value="Tctex-1"/>
    <property type="match status" value="1"/>
</dbReference>
<evidence type="ECO:0000313" key="1">
    <source>
        <dbReference type="EMBL" id="QDZ22308.1"/>
    </source>
</evidence>
<name>A0A5B8MNQ5_9CHLO</name>
<reference evidence="1 2" key="1">
    <citation type="submission" date="2018-07" db="EMBL/GenBank/DDBJ databases">
        <title>The complete nuclear genome of the prasinophyte Chloropicon primus (CCMP1205).</title>
        <authorList>
            <person name="Pombert J.-F."/>
            <person name="Otis C."/>
            <person name="Turmel M."/>
            <person name="Lemieux C."/>
        </authorList>
    </citation>
    <scope>NUCLEOTIDE SEQUENCE [LARGE SCALE GENOMIC DNA]</scope>
    <source>
        <strain evidence="1 2">CCMP1205</strain>
    </source>
</reference>
<dbReference type="GO" id="GO:0005868">
    <property type="term" value="C:cytoplasmic dynein complex"/>
    <property type="evidence" value="ECO:0007669"/>
    <property type="project" value="TreeGrafter"/>
</dbReference>
<dbReference type="GO" id="GO:0005737">
    <property type="term" value="C:cytoplasm"/>
    <property type="evidence" value="ECO:0007669"/>
    <property type="project" value="TreeGrafter"/>
</dbReference>
<protein>
    <submittedName>
        <fullName evidence="1">Tctex1 domain-containing protein</fullName>
    </submittedName>
</protein>
<dbReference type="OrthoDB" id="10260741at2759"/>
<dbReference type="PANTHER" id="PTHR21255">
    <property type="entry name" value="T-COMPLEX-ASSOCIATED-TESTIS-EXPRESSED 1/ DYNEIN LIGHT CHAIN"/>
    <property type="match status" value="1"/>
</dbReference>
<evidence type="ECO:0000313" key="2">
    <source>
        <dbReference type="Proteomes" id="UP000316726"/>
    </source>
</evidence>
<organism evidence="1 2">
    <name type="scientific">Chloropicon primus</name>
    <dbReference type="NCBI Taxonomy" id="1764295"/>
    <lineage>
        <taxon>Eukaryota</taxon>
        <taxon>Viridiplantae</taxon>
        <taxon>Chlorophyta</taxon>
        <taxon>Chloropicophyceae</taxon>
        <taxon>Chloropicales</taxon>
        <taxon>Chloropicaceae</taxon>
        <taxon>Chloropicon</taxon>
    </lineage>
</organism>
<dbReference type="GO" id="GO:0007018">
    <property type="term" value="P:microtubule-based movement"/>
    <property type="evidence" value="ECO:0007669"/>
    <property type="project" value="TreeGrafter"/>
</dbReference>
<dbReference type="STRING" id="1764295.A0A5B8MNQ5"/>
<dbReference type="Proteomes" id="UP000316726">
    <property type="component" value="Chromosome 7"/>
</dbReference>
<sequence>MTYEGEFGDHEDEVQYENTYITSPEGYGAEQKFKIADVKAVIEDVLHDRLDGQEYDPRKASTTSKEICSFVLERVKQLGYKRYKLVVEVTYSEKKGQAVRVGSHCLWNPKTDNFSSASLETADQFCCCTVFGLYYE</sequence>
<dbReference type="InterPro" id="IPR038586">
    <property type="entry name" value="Tctex-1-like_sf"/>
</dbReference>